<dbReference type="SMART" id="SM01005">
    <property type="entry name" value="Ala_racemase_C"/>
    <property type="match status" value="1"/>
</dbReference>
<evidence type="ECO:0000256" key="3">
    <source>
        <dbReference type="ARBA" id="ARBA00022898"/>
    </source>
</evidence>
<comment type="cofactor">
    <cofactor evidence="2 5 6">
        <name>pyridoxal 5'-phosphate</name>
        <dbReference type="ChEBI" id="CHEBI:597326"/>
    </cofactor>
</comment>
<dbReference type="PANTHER" id="PTHR30511">
    <property type="entry name" value="ALANINE RACEMASE"/>
    <property type="match status" value="1"/>
</dbReference>
<name>A0A2X4W6L0_LEDLE</name>
<dbReference type="PROSITE" id="PS00395">
    <property type="entry name" value="ALANINE_RACEMASE"/>
    <property type="match status" value="1"/>
</dbReference>
<dbReference type="Proteomes" id="UP000249134">
    <property type="component" value="Chromosome 1"/>
</dbReference>
<dbReference type="Gene3D" id="3.20.20.10">
    <property type="entry name" value="Alanine racemase"/>
    <property type="match status" value="1"/>
</dbReference>
<proteinExistence type="inferred from homology"/>
<dbReference type="InterPro" id="IPR000821">
    <property type="entry name" value="Ala_racemase"/>
</dbReference>
<evidence type="ECO:0000256" key="4">
    <source>
        <dbReference type="ARBA" id="ARBA00023235"/>
    </source>
</evidence>
<dbReference type="GO" id="GO:0009252">
    <property type="term" value="P:peptidoglycan biosynthetic process"/>
    <property type="evidence" value="ECO:0007669"/>
    <property type="project" value="TreeGrafter"/>
</dbReference>
<accession>A0A2X4W6L0</accession>
<dbReference type="GO" id="GO:0008784">
    <property type="term" value="F:alanine racemase activity"/>
    <property type="evidence" value="ECO:0007669"/>
    <property type="project" value="UniProtKB-UniRule"/>
</dbReference>
<dbReference type="PRINTS" id="PR00992">
    <property type="entry name" value="ALARACEMASE"/>
</dbReference>
<feature type="binding site" evidence="5 7">
    <location>
        <position position="315"/>
    </location>
    <ligand>
        <name>substrate</name>
    </ligand>
</feature>
<dbReference type="Pfam" id="PF00842">
    <property type="entry name" value="Ala_racemase_C"/>
    <property type="match status" value="1"/>
</dbReference>
<dbReference type="FunFam" id="3.20.20.10:FF:000002">
    <property type="entry name" value="Alanine racemase"/>
    <property type="match status" value="1"/>
</dbReference>
<dbReference type="Gene3D" id="2.40.37.10">
    <property type="entry name" value="Lyase, Ornithine Decarboxylase, Chain A, domain 1"/>
    <property type="match status" value="1"/>
</dbReference>
<dbReference type="KEGG" id="blen:NCTC4824_00740"/>
<dbReference type="InterPro" id="IPR009006">
    <property type="entry name" value="Ala_racemase/Decarboxylase_C"/>
</dbReference>
<dbReference type="FunFam" id="2.40.37.10:FF:000006">
    <property type="entry name" value="Alanine racemase"/>
    <property type="match status" value="1"/>
</dbReference>
<feature type="binding site" evidence="5 7">
    <location>
        <position position="139"/>
    </location>
    <ligand>
        <name>substrate</name>
    </ligand>
</feature>
<dbReference type="RefSeq" id="WP_066146709.1">
    <property type="nucleotide sequence ID" value="NZ_CBCSGM010000002.1"/>
</dbReference>
<dbReference type="EC" id="5.1.1.1" evidence="5"/>
<dbReference type="STRING" id="1348624.GCA_001591545_04057"/>
<dbReference type="HAMAP" id="MF_01201">
    <property type="entry name" value="Ala_racemase"/>
    <property type="match status" value="1"/>
</dbReference>
<dbReference type="SUPFAM" id="SSF50621">
    <property type="entry name" value="Alanine racemase C-terminal domain-like"/>
    <property type="match status" value="1"/>
</dbReference>
<dbReference type="NCBIfam" id="TIGR00492">
    <property type="entry name" value="alr"/>
    <property type="match status" value="1"/>
</dbReference>
<evidence type="ECO:0000259" key="8">
    <source>
        <dbReference type="SMART" id="SM01005"/>
    </source>
</evidence>
<comment type="pathway">
    <text evidence="5">Amino-acid biosynthesis; D-alanine biosynthesis; D-alanine from L-alanine: step 1/1.</text>
</comment>
<feature type="active site" description="Proton acceptor; specific for L-alanine" evidence="5">
    <location>
        <position position="268"/>
    </location>
</feature>
<evidence type="ECO:0000313" key="9">
    <source>
        <dbReference type="EMBL" id="SQI53250.1"/>
    </source>
</evidence>
<dbReference type="GO" id="GO:0030632">
    <property type="term" value="P:D-alanine biosynthetic process"/>
    <property type="evidence" value="ECO:0007669"/>
    <property type="project" value="UniProtKB-UniRule"/>
</dbReference>
<comment type="similarity">
    <text evidence="5">Belongs to the alanine racemase family.</text>
</comment>
<keyword evidence="3 5" id="KW-0663">Pyridoxal phosphate</keyword>
<feature type="domain" description="Alanine racemase C-terminal" evidence="8">
    <location>
        <begin position="247"/>
        <end position="372"/>
    </location>
</feature>
<feature type="active site" description="Proton acceptor; specific for D-alanine" evidence="5">
    <location>
        <position position="42"/>
    </location>
</feature>
<dbReference type="InterPro" id="IPR001608">
    <property type="entry name" value="Ala_racemase_N"/>
</dbReference>
<sequence length="387" mass="42683">MGNTTQSYRDTWAEVNLDYLYDNTVSICKHLPDNTNVFAAVKANAYGHGDIQTASTVLEAGAHGLVVAFLDEAIALRKSGIIAPILVLGSTRARDAGVAAEHHISLAVYQIEWLKEAIPMIAPNDSLRVHIKCDTGMGRIGLKESAEVREMEKILLASNQLFFEGIFTHFATADQHDSNYYQTQLNTFKSLLSSLKTRPTYIHAANSAAALFHNDAIFNTVRIGIALYGLSPSEEMKPLFPFQRKEVLSLHTKITHIKQICTGESVGYGAGYTATSDEWIATVPIGYADGWIRKLQGQEVLAEGERVPIVGRICMDQTMVKLPRHMPLGTEITLIGAQGTQFISIDEIAEKLETINYEVTCLITPRVPRVYVRENGVGKSVSMSRKE</sequence>
<evidence type="ECO:0000313" key="10">
    <source>
        <dbReference type="Proteomes" id="UP000249134"/>
    </source>
</evidence>
<evidence type="ECO:0000256" key="7">
    <source>
        <dbReference type="PIRSR" id="PIRSR600821-52"/>
    </source>
</evidence>
<dbReference type="GO" id="GO:0005829">
    <property type="term" value="C:cytosol"/>
    <property type="evidence" value="ECO:0007669"/>
    <property type="project" value="TreeGrafter"/>
</dbReference>
<evidence type="ECO:0000256" key="6">
    <source>
        <dbReference type="PIRSR" id="PIRSR600821-50"/>
    </source>
</evidence>
<keyword evidence="4 5" id="KW-0413">Isomerase</keyword>
<organism evidence="9 10">
    <name type="scientific">Lederbergia lenta</name>
    <name type="common">Bacillus lentus</name>
    <dbReference type="NCBI Taxonomy" id="1467"/>
    <lineage>
        <taxon>Bacteria</taxon>
        <taxon>Bacillati</taxon>
        <taxon>Bacillota</taxon>
        <taxon>Bacilli</taxon>
        <taxon>Bacillales</taxon>
        <taxon>Bacillaceae</taxon>
        <taxon>Lederbergia</taxon>
    </lineage>
</organism>
<protein>
    <recommendedName>
        <fullName evidence="5">Alanine racemase</fullName>
        <ecNumber evidence="5">5.1.1.1</ecNumber>
    </recommendedName>
</protein>
<dbReference type="Pfam" id="PF01168">
    <property type="entry name" value="Ala_racemase_N"/>
    <property type="match status" value="1"/>
</dbReference>
<dbReference type="PANTHER" id="PTHR30511:SF0">
    <property type="entry name" value="ALANINE RACEMASE, CATABOLIC-RELATED"/>
    <property type="match status" value="1"/>
</dbReference>
<dbReference type="CDD" id="cd00430">
    <property type="entry name" value="PLPDE_III_AR"/>
    <property type="match status" value="1"/>
</dbReference>
<dbReference type="SUPFAM" id="SSF51419">
    <property type="entry name" value="PLP-binding barrel"/>
    <property type="match status" value="1"/>
</dbReference>
<comment type="function">
    <text evidence="5">Catalyzes the interconversion of L-alanine and D-alanine. May also act on other amino acids.</text>
</comment>
<dbReference type="AlphaFoldDB" id="A0A2X4W6L0"/>
<dbReference type="GO" id="GO:0030170">
    <property type="term" value="F:pyridoxal phosphate binding"/>
    <property type="evidence" value="ECO:0007669"/>
    <property type="project" value="UniProtKB-UniRule"/>
</dbReference>
<gene>
    <name evidence="9" type="primary">alr</name>
    <name evidence="9" type="ORF">NCTC4824_00740</name>
</gene>
<evidence type="ECO:0000256" key="5">
    <source>
        <dbReference type="HAMAP-Rule" id="MF_01201"/>
    </source>
</evidence>
<evidence type="ECO:0000256" key="1">
    <source>
        <dbReference type="ARBA" id="ARBA00000316"/>
    </source>
</evidence>
<dbReference type="InterPro" id="IPR011079">
    <property type="entry name" value="Ala_racemase_C"/>
</dbReference>
<keyword evidence="10" id="KW-1185">Reference proteome</keyword>
<feature type="modified residue" description="N6-(pyridoxal phosphate)lysine" evidence="5 6">
    <location>
        <position position="42"/>
    </location>
</feature>
<evidence type="ECO:0000256" key="2">
    <source>
        <dbReference type="ARBA" id="ARBA00001933"/>
    </source>
</evidence>
<dbReference type="UniPathway" id="UPA00042">
    <property type="reaction ID" value="UER00497"/>
</dbReference>
<reference evidence="9 10" key="1">
    <citation type="submission" date="2018-06" db="EMBL/GenBank/DDBJ databases">
        <authorList>
            <consortium name="Pathogen Informatics"/>
            <person name="Doyle S."/>
        </authorList>
    </citation>
    <scope>NUCLEOTIDE SEQUENCE [LARGE SCALE GENOMIC DNA]</scope>
    <source>
        <strain evidence="9 10">NCTC4824</strain>
    </source>
</reference>
<comment type="catalytic activity">
    <reaction evidence="1 5">
        <text>L-alanine = D-alanine</text>
        <dbReference type="Rhea" id="RHEA:20249"/>
        <dbReference type="ChEBI" id="CHEBI:57416"/>
        <dbReference type="ChEBI" id="CHEBI:57972"/>
        <dbReference type="EC" id="5.1.1.1"/>
    </reaction>
</comment>
<dbReference type="InterPro" id="IPR020622">
    <property type="entry name" value="Ala_racemase_pyridoxalP-BS"/>
</dbReference>
<dbReference type="InterPro" id="IPR029066">
    <property type="entry name" value="PLP-binding_barrel"/>
</dbReference>
<dbReference type="EMBL" id="LS483476">
    <property type="protein sequence ID" value="SQI53250.1"/>
    <property type="molecule type" value="Genomic_DNA"/>
</dbReference>